<reference evidence="7" key="1">
    <citation type="submission" date="2020-07" db="EMBL/GenBank/DDBJ databases">
        <title>Huge and variable diversity of episymbiotic CPR bacteria and DPANN archaea in groundwater ecosystems.</title>
        <authorList>
            <person name="He C.Y."/>
            <person name="Keren R."/>
            <person name="Whittaker M."/>
            <person name="Farag I.F."/>
            <person name="Doudna J."/>
            <person name="Cate J.H.D."/>
            <person name="Banfield J.F."/>
        </authorList>
    </citation>
    <scope>NUCLEOTIDE SEQUENCE</scope>
    <source>
        <strain evidence="7">NC_groundwater_1818_Pr3_B-0.1um_66_35</strain>
    </source>
</reference>
<dbReference type="InterPro" id="IPR036097">
    <property type="entry name" value="HisK_dim/P_sf"/>
</dbReference>
<dbReference type="InterPro" id="IPR003661">
    <property type="entry name" value="HisK_dim/P_dom"/>
</dbReference>
<dbReference type="GO" id="GO:0005524">
    <property type="term" value="F:ATP binding"/>
    <property type="evidence" value="ECO:0007669"/>
    <property type="project" value="InterPro"/>
</dbReference>
<dbReference type="Pfam" id="PF00512">
    <property type="entry name" value="HisKA"/>
    <property type="match status" value="1"/>
</dbReference>
<dbReference type="Gene3D" id="3.40.50.300">
    <property type="entry name" value="P-loop containing nucleotide triphosphate hydrolases"/>
    <property type="match status" value="1"/>
</dbReference>
<proteinExistence type="predicted"/>
<evidence type="ECO:0000256" key="1">
    <source>
        <dbReference type="ARBA" id="ARBA00000085"/>
    </source>
</evidence>
<comment type="catalytic activity">
    <reaction evidence="1">
        <text>ATP + protein L-histidine = ADP + protein N-phospho-L-histidine.</text>
        <dbReference type="EC" id="2.7.13.3"/>
    </reaction>
</comment>
<dbReference type="InterPro" id="IPR005467">
    <property type="entry name" value="His_kinase_dom"/>
</dbReference>
<dbReference type="Pfam" id="PF00069">
    <property type="entry name" value="Pkinase"/>
    <property type="match status" value="1"/>
</dbReference>
<dbReference type="Gene3D" id="3.30.450.40">
    <property type="match status" value="1"/>
</dbReference>
<dbReference type="InterPro" id="IPR003018">
    <property type="entry name" value="GAF"/>
</dbReference>
<dbReference type="SMART" id="SM00388">
    <property type="entry name" value="HisKA"/>
    <property type="match status" value="1"/>
</dbReference>
<feature type="domain" description="Histidine kinase" evidence="6">
    <location>
        <begin position="1490"/>
        <end position="1704"/>
    </location>
</feature>
<dbReference type="EC" id="2.7.13.3" evidence="2"/>
<name>A0A933W0E2_RHOPL</name>
<dbReference type="CDD" id="cd00082">
    <property type="entry name" value="HisKA"/>
    <property type="match status" value="1"/>
</dbReference>
<dbReference type="Gene3D" id="1.10.287.130">
    <property type="match status" value="1"/>
</dbReference>
<dbReference type="SUPFAM" id="SSF56112">
    <property type="entry name" value="Protein kinase-like (PK-like)"/>
    <property type="match status" value="1"/>
</dbReference>
<dbReference type="InterPro" id="IPR003594">
    <property type="entry name" value="HATPase_dom"/>
</dbReference>
<dbReference type="InterPro" id="IPR053159">
    <property type="entry name" value="Hybrid_Histidine_Kinase"/>
</dbReference>
<keyword evidence="3" id="KW-0597">Phosphoprotein</keyword>
<dbReference type="PANTHER" id="PTHR43642:SF1">
    <property type="entry name" value="HYBRID SIGNAL TRANSDUCTION HISTIDINE KINASE G"/>
    <property type="match status" value="1"/>
</dbReference>
<dbReference type="Pfam" id="PF13191">
    <property type="entry name" value="AAA_16"/>
    <property type="match status" value="1"/>
</dbReference>
<dbReference type="PANTHER" id="PTHR43642">
    <property type="entry name" value="HYBRID SIGNAL TRANSDUCTION HISTIDINE KINASE G"/>
    <property type="match status" value="1"/>
</dbReference>
<evidence type="ECO:0000259" key="5">
    <source>
        <dbReference type="PROSITE" id="PS50011"/>
    </source>
</evidence>
<dbReference type="PROSITE" id="PS50109">
    <property type="entry name" value="HIS_KIN"/>
    <property type="match status" value="1"/>
</dbReference>
<dbReference type="InterPro" id="IPR036890">
    <property type="entry name" value="HATPase_C_sf"/>
</dbReference>
<dbReference type="SUPFAM" id="SSF55781">
    <property type="entry name" value="GAF domain-like"/>
    <property type="match status" value="1"/>
</dbReference>
<dbReference type="Pfam" id="PF13185">
    <property type="entry name" value="GAF_2"/>
    <property type="match status" value="1"/>
</dbReference>
<dbReference type="Proteomes" id="UP000782519">
    <property type="component" value="Unassembled WGS sequence"/>
</dbReference>
<dbReference type="GO" id="GO:0000155">
    <property type="term" value="F:phosphorelay sensor kinase activity"/>
    <property type="evidence" value="ECO:0007669"/>
    <property type="project" value="InterPro"/>
</dbReference>
<protein>
    <recommendedName>
        <fullName evidence="2">histidine kinase</fullName>
        <ecNumber evidence="2">2.7.13.3</ecNumber>
    </recommendedName>
</protein>
<evidence type="ECO:0000313" key="7">
    <source>
        <dbReference type="EMBL" id="MBI5129366.1"/>
    </source>
</evidence>
<dbReference type="SUPFAM" id="SSF52540">
    <property type="entry name" value="P-loop containing nucleoside triphosphate hydrolases"/>
    <property type="match status" value="1"/>
</dbReference>
<dbReference type="PROSITE" id="PS50011">
    <property type="entry name" value="PROTEIN_KINASE_DOM"/>
    <property type="match status" value="1"/>
</dbReference>
<dbReference type="EMBL" id="JACRJB010000021">
    <property type="protein sequence ID" value="MBI5129366.1"/>
    <property type="molecule type" value="Genomic_DNA"/>
</dbReference>
<dbReference type="InterPro" id="IPR041664">
    <property type="entry name" value="AAA_16"/>
</dbReference>
<feature type="domain" description="Protein kinase" evidence="5">
    <location>
        <begin position="33"/>
        <end position="287"/>
    </location>
</feature>
<dbReference type="InterPro" id="IPR029016">
    <property type="entry name" value="GAF-like_dom_sf"/>
</dbReference>
<evidence type="ECO:0000256" key="2">
    <source>
        <dbReference type="ARBA" id="ARBA00012438"/>
    </source>
</evidence>
<feature type="region of interest" description="Disordered" evidence="4">
    <location>
        <begin position="1"/>
        <end position="20"/>
    </location>
</feature>
<dbReference type="CDD" id="cd14014">
    <property type="entry name" value="STKc_PknB_like"/>
    <property type="match status" value="1"/>
</dbReference>
<dbReference type="SUPFAM" id="SSF47384">
    <property type="entry name" value="Homodimeric domain of signal transducing histidine kinase"/>
    <property type="match status" value="1"/>
</dbReference>
<evidence type="ECO:0000256" key="4">
    <source>
        <dbReference type="SAM" id="MobiDB-lite"/>
    </source>
</evidence>
<dbReference type="Gene3D" id="1.10.510.10">
    <property type="entry name" value="Transferase(Phosphotransferase) domain 1"/>
    <property type="match status" value="1"/>
</dbReference>
<evidence type="ECO:0000259" key="6">
    <source>
        <dbReference type="PROSITE" id="PS50109"/>
    </source>
</evidence>
<dbReference type="InterPro" id="IPR011009">
    <property type="entry name" value="Kinase-like_dom_sf"/>
</dbReference>
<dbReference type="InterPro" id="IPR027417">
    <property type="entry name" value="P-loop_NTPase"/>
</dbReference>
<dbReference type="InterPro" id="IPR000719">
    <property type="entry name" value="Prot_kinase_dom"/>
</dbReference>
<accession>A0A933W0E2</accession>
<evidence type="ECO:0000256" key="3">
    <source>
        <dbReference type="ARBA" id="ARBA00022553"/>
    </source>
</evidence>
<dbReference type="PRINTS" id="PR00344">
    <property type="entry name" value="BCTRLSENSOR"/>
</dbReference>
<dbReference type="SMART" id="SM00220">
    <property type="entry name" value="S_TKc"/>
    <property type="match status" value="1"/>
</dbReference>
<comment type="caution">
    <text evidence="7">The sequence shown here is derived from an EMBL/GenBank/DDBJ whole genome shotgun (WGS) entry which is preliminary data.</text>
</comment>
<dbReference type="Gene3D" id="3.30.565.10">
    <property type="entry name" value="Histidine kinase-like ATPase, C-terminal domain"/>
    <property type="match status" value="1"/>
</dbReference>
<organism evidence="7 8">
    <name type="scientific">Rhodopseudomonas palustris</name>
    <dbReference type="NCBI Taxonomy" id="1076"/>
    <lineage>
        <taxon>Bacteria</taxon>
        <taxon>Pseudomonadati</taxon>
        <taxon>Pseudomonadota</taxon>
        <taxon>Alphaproteobacteria</taxon>
        <taxon>Hyphomicrobiales</taxon>
        <taxon>Nitrobacteraceae</taxon>
        <taxon>Rhodopseudomonas</taxon>
    </lineage>
</organism>
<dbReference type="InterPro" id="IPR011990">
    <property type="entry name" value="TPR-like_helical_dom_sf"/>
</dbReference>
<dbReference type="SUPFAM" id="SSF48452">
    <property type="entry name" value="TPR-like"/>
    <property type="match status" value="1"/>
</dbReference>
<gene>
    <name evidence="7" type="ORF">HZA66_07980</name>
</gene>
<dbReference type="InterPro" id="IPR004358">
    <property type="entry name" value="Sig_transdc_His_kin-like_C"/>
</dbReference>
<dbReference type="SMART" id="SM00065">
    <property type="entry name" value="GAF"/>
    <property type="match status" value="1"/>
</dbReference>
<sequence>MATSKTCDGEDFRPFASAESGPDRVIDRQWWSELTFSSIGVADGTETHLAGEKSGRTWLVRSAAAGTSAGVRLEREATIAAHLGGEVAELPAYVGDGDKVVLVYPACSRRTLTQLPAGEVAIDRFVAIAASAAAALAQVHACGVVHGSLDPAKVLVDENGRVRFGEFGGARLIGQELAPDMPGLPQIDFKYAAPEQARRDHPVLDARSDLYALGAILYEFLVGRPPLLAASIAEWLHAHVAIEVPPPSLVRAGIPPAIDAVLLKLLAKDPDQRYQTAGELLADIERIAASPGAEDVLSDPSGKLAVRARLADSFFGRSAELESLVRSLDNVRQSGRAEVVLLSGSAGAGKSALIGRLLTRVGPGEAIGAVGKGDPLRQAIPYAPIVQALRSAMTSLAAGDREAREAVRGRLAEVPGCGRLLADLIPDVELLSGSSRSLPEVPAHLAQVRTTRIIRETFAALASAQTPLILFLDDLQWFDGASLDVAKALLDARSSHILLICSHRSDEQSDGPWRSLSDEARASGIPCTEMNLAALSPGDTAELIAFALNHPVDQVGELSAIIHRETNGNPFYIGQIVQKLTDEQIVSFDGARQQWVWDQARLFQGFTVIEFMARRLEALPKRQREVLRHLSCLSRRGSIEILAGLTAIPSDDVRKLVDSLVQANLIVRAGDYLTFSHDRVREAAYSLTPEERRPSEHLRIARHFVAAGDGDGSSDLAFDIATQITRADRSRLEDRERVIFAGVLLTAARTSRSTGAVEQALRFLDVARDLRSRSGATDREFPVFAIEWLRCDCLLALADTEDALLALGGVMDVAVTPVEIADTYRLRALALTIRSEYDPAIEAALQGLSAIGIEVERLPDLADLERLYRACQARLEELTPAGILALPDASDEIARAALPLLSTLISASFVPGDLRFLHVLKIVELTLDYGLTPESAYGLAWFGVYGAHHFAAYEQGVLWAEVACRMVEREGYEAQRAAALIALDQVSVWARPMRFALERAREGARVGQAAGDLGMACYARNHIASNLLVLGEPLDAVRAEISEGLRYTIEIGYKDIERILDAQMGLVTALLSGDSDSHPVPDADSISSKVTQFWVSYYAGVTAFLFNRDDAALRHLEKAMDLAWSAPAHIDTAQCRFFFALASCRSIAEGRPADDKIARLDTVRTLFAEWARLNPDTFESKHLMLEAEAARLGGDGAAAQRLYERAARVAERTGFIHDQALAHELAGTYYVEAGLFAPAQGCLIAAGACYRQWGAIGKATHLAVRFPHHAGRVAPAEDGTGQRELDLAALTAAAQTLAEEVGLEQVLRTLMRSMIVHAGAQFGLFLLVQDAVAGIEASARVERQEIRVDLYSAIPTDDDLPLSLLKTVMRMKKSVTFADVSADAPQLDAAGPRRRAARSLTCIPFIKRGDLVGVLYLENSLAANVFTPGRTAMLDVLAAQAAISLDAARLYRNLIDENRRRAEAEFQLREARAELGRTSQMTALGSFAASIVHEINQPIASILAQADAALRWLNREQPDIAEATQGLTRIRNSGRRAADIVKSLRSLGKQAPAAFSPICLEEVVEEVMRLIAEDLDAGSVQITVGLSDRRRSISADRVQLQQVIFNLVTNAIHAMAEMEERQIVIRTTDADDGMVRLTIEDSGCGMSDEVRGRIFEPFFTTKTAGMGVGLAICRSIVELHRGTISVRSTLGRGSTFEIAIPISEQVATQTYLGMIGP</sequence>
<dbReference type="SMART" id="SM00387">
    <property type="entry name" value="HATPase_c"/>
    <property type="match status" value="1"/>
</dbReference>
<dbReference type="Pfam" id="PF02518">
    <property type="entry name" value="HATPase_c"/>
    <property type="match status" value="1"/>
</dbReference>
<evidence type="ECO:0000313" key="8">
    <source>
        <dbReference type="Proteomes" id="UP000782519"/>
    </source>
</evidence>
<dbReference type="SUPFAM" id="SSF55874">
    <property type="entry name" value="ATPase domain of HSP90 chaperone/DNA topoisomerase II/histidine kinase"/>
    <property type="match status" value="1"/>
</dbReference>